<dbReference type="RefSeq" id="YP_003734427.1">
    <property type="nucleotide sequence ID" value="NC_014262.1"/>
</dbReference>
<reference evidence="2" key="1">
    <citation type="journal article" date="2011" name="BMC Genomics">
        <title>The mitochondrial genome sequence of the ciliate Paramecium caudatum reveals a shift in nucleotide composition and codon usage within the genus Paramecium.</title>
        <authorList>
            <person name="Barth D."/>
            <person name="Berendonk T.U."/>
        </authorList>
    </citation>
    <scope>NUCLEOTIDE SEQUENCE</scope>
    <source>
        <strain evidence="2">GB-E</strain>
    </source>
</reference>
<keyword evidence="1" id="KW-0472">Membrane</keyword>
<accession>D8L7R9</accession>
<sequence length="81" mass="10241">MLSSLLCLINYINFCFFENFMYFWFVFVFFSFFNFLLSSLINEFLFLIHFFNKNQIKTSNYFVYLDFWSIFSKKFIFNFFF</sequence>
<proteinExistence type="predicted"/>
<geneLocation type="mitochondrion" evidence="2"/>
<keyword evidence="2" id="KW-0496">Mitochondrion</keyword>
<dbReference type="GeneID" id="9384807"/>
<dbReference type="AlphaFoldDB" id="D8L7R9"/>
<feature type="transmembrane region" description="Helical" evidence="1">
    <location>
        <begin position="20"/>
        <end position="41"/>
    </location>
</feature>
<evidence type="ECO:0000313" key="2">
    <source>
        <dbReference type="EMBL" id="CAZ66806.1"/>
    </source>
</evidence>
<keyword evidence="1" id="KW-1133">Transmembrane helix</keyword>
<organism evidence="2">
    <name type="scientific">Paramecium caudatum</name>
    <dbReference type="NCBI Taxonomy" id="5885"/>
    <lineage>
        <taxon>Eukaryota</taxon>
        <taxon>Sar</taxon>
        <taxon>Alveolata</taxon>
        <taxon>Ciliophora</taxon>
        <taxon>Intramacronucleata</taxon>
        <taxon>Oligohymenophorea</taxon>
        <taxon>Peniculida</taxon>
        <taxon>Parameciidae</taxon>
        <taxon>Paramecium</taxon>
    </lineage>
</organism>
<name>D8L7R9_PARCA</name>
<dbReference type="EMBL" id="FN424190">
    <property type="protein sequence ID" value="CAZ66806.1"/>
    <property type="molecule type" value="Genomic_DNA"/>
</dbReference>
<gene>
    <name evidence="2" type="primary">ymf56</name>
</gene>
<protein>
    <submittedName>
        <fullName evidence="2">Ymf56</fullName>
    </submittedName>
</protein>
<evidence type="ECO:0000256" key="1">
    <source>
        <dbReference type="SAM" id="Phobius"/>
    </source>
</evidence>
<keyword evidence="1" id="KW-0812">Transmembrane</keyword>